<organism evidence="7 8">
    <name type="scientific">Euplotes crassus</name>
    <dbReference type="NCBI Taxonomy" id="5936"/>
    <lineage>
        <taxon>Eukaryota</taxon>
        <taxon>Sar</taxon>
        <taxon>Alveolata</taxon>
        <taxon>Ciliophora</taxon>
        <taxon>Intramacronucleata</taxon>
        <taxon>Spirotrichea</taxon>
        <taxon>Hypotrichia</taxon>
        <taxon>Euplotida</taxon>
        <taxon>Euplotidae</taxon>
        <taxon>Moneuplotes</taxon>
    </lineage>
</organism>
<dbReference type="GO" id="GO:0006457">
    <property type="term" value="P:protein folding"/>
    <property type="evidence" value="ECO:0007669"/>
    <property type="project" value="InterPro"/>
</dbReference>
<reference evidence="7" key="1">
    <citation type="submission" date="2023-07" db="EMBL/GenBank/DDBJ databases">
        <authorList>
            <consortium name="AG Swart"/>
            <person name="Singh M."/>
            <person name="Singh A."/>
            <person name="Seah K."/>
            <person name="Emmerich C."/>
        </authorList>
    </citation>
    <scope>NUCLEOTIDE SEQUENCE</scope>
    <source>
        <strain evidence="7">DP1</strain>
    </source>
</reference>
<dbReference type="FunFam" id="2.40.100.10:FF:000019">
    <property type="entry name" value="Peptidyl-prolyl cis-trans isomerase"/>
    <property type="match status" value="1"/>
</dbReference>
<dbReference type="AlphaFoldDB" id="A0AAD2D755"/>
<dbReference type="Pfam" id="PF00160">
    <property type="entry name" value="Pro_isomerase"/>
    <property type="match status" value="1"/>
</dbReference>
<dbReference type="GO" id="GO:0097014">
    <property type="term" value="C:ciliary plasm"/>
    <property type="evidence" value="ECO:0007669"/>
    <property type="project" value="TreeGrafter"/>
</dbReference>
<comment type="caution">
    <text evidence="7">The sequence shown here is derived from an EMBL/GenBank/DDBJ whole genome shotgun (WGS) entry which is preliminary data.</text>
</comment>
<protein>
    <recommendedName>
        <fullName evidence="5">Peptidyl-prolyl cis-trans isomerase</fullName>
        <shortName evidence="5">PPIase</shortName>
        <ecNumber evidence="5">5.2.1.8</ecNumber>
    </recommendedName>
</protein>
<dbReference type="GO" id="GO:0003755">
    <property type="term" value="F:peptidyl-prolyl cis-trans isomerase activity"/>
    <property type="evidence" value="ECO:0007669"/>
    <property type="project" value="UniProtKB-UniRule"/>
</dbReference>
<dbReference type="PROSITE" id="PS00170">
    <property type="entry name" value="CSA_PPIASE_1"/>
    <property type="match status" value="1"/>
</dbReference>
<dbReference type="PANTHER" id="PTHR11071:SF561">
    <property type="entry name" value="PEPTIDYL-PROLYL CIS-TRANS ISOMERASE D-RELATED"/>
    <property type="match status" value="1"/>
</dbReference>
<dbReference type="PANTHER" id="PTHR11071">
    <property type="entry name" value="PEPTIDYL-PROLYL CIS-TRANS ISOMERASE"/>
    <property type="match status" value="1"/>
</dbReference>
<feature type="domain" description="PPIase cyclophilin-type" evidence="6">
    <location>
        <begin position="20"/>
        <end position="181"/>
    </location>
</feature>
<accession>A0AAD2D755</accession>
<evidence type="ECO:0000313" key="8">
    <source>
        <dbReference type="Proteomes" id="UP001295684"/>
    </source>
</evidence>
<evidence type="ECO:0000313" key="7">
    <source>
        <dbReference type="EMBL" id="CAI2382086.1"/>
    </source>
</evidence>
<dbReference type="InterPro" id="IPR020892">
    <property type="entry name" value="Cyclophilin-type_PPIase_CS"/>
</dbReference>
<comment type="similarity">
    <text evidence="5">Belongs to the cyclophilin-type PPIase family.</text>
</comment>
<dbReference type="SUPFAM" id="SSF50891">
    <property type="entry name" value="Cyclophilin-like"/>
    <property type="match status" value="1"/>
</dbReference>
<dbReference type="Gene3D" id="2.40.100.10">
    <property type="entry name" value="Cyclophilin-like"/>
    <property type="match status" value="1"/>
</dbReference>
<dbReference type="InterPro" id="IPR029000">
    <property type="entry name" value="Cyclophilin-like_dom_sf"/>
</dbReference>
<dbReference type="Proteomes" id="UP001295684">
    <property type="component" value="Unassembled WGS sequence"/>
</dbReference>
<dbReference type="EMBL" id="CAMPGE010024231">
    <property type="protein sequence ID" value="CAI2382086.1"/>
    <property type="molecule type" value="Genomic_DNA"/>
</dbReference>
<dbReference type="GO" id="GO:0016018">
    <property type="term" value="F:cyclosporin A binding"/>
    <property type="evidence" value="ECO:0007669"/>
    <property type="project" value="TreeGrafter"/>
</dbReference>
<sequence length="188" mass="21094">MNYFAFRRFSIALKNNPKAFFDVSIGGNPTGRMTFELFKNEVPKTSSNFLEFCKGYKPLLGQNYSYKYSIFHRVIPRFMCQGGDIINGDGTGTISIYGGRFPDENFKYKHDRPGLLSMANAGPDTNGSQFFITTAETPWLDGNHVVFGQVVDGMDVLDKIEQQGTDLGSPRQRIEISECGEIKEESAE</sequence>
<evidence type="ECO:0000256" key="3">
    <source>
        <dbReference type="ARBA" id="ARBA00023110"/>
    </source>
</evidence>
<evidence type="ECO:0000256" key="1">
    <source>
        <dbReference type="ARBA" id="ARBA00000971"/>
    </source>
</evidence>
<evidence type="ECO:0000256" key="4">
    <source>
        <dbReference type="ARBA" id="ARBA00023235"/>
    </source>
</evidence>
<dbReference type="InterPro" id="IPR002130">
    <property type="entry name" value="Cyclophilin-type_PPIase_dom"/>
</dbReference>
<dbReference type="PRINTS" id="PR00153">
    <property type="entry name" value="CSAPPISMRASE"/>
</dbReference>
<keyword evidence="2" id="KW-0732">Signal</keyword>
<name>A0AAD2D755_EUPCR</name>
<keyword evidence="4 5" id="KW-0413">Isomerase</keyword>
<proteinExistence type="inferred from homology"/>
<keyword evidence="3 5" id="KW-0697">Rotamase</keyword>
<dbReference type="InterPro" id="IPR024936">
    <property type="entry name" value="Cyclophilin-type_PPIase"/>
</dbReference>
<dbReference type="PIRSF" id="PIRSF001467">
    <property type="entry name" value="Peptidylpro_ismrse"/>
    <property type="match status" value="1"/>
</dbReference>
<evidence type="ECO:0000256" key="2">
    <source>
        <dbReference type="ARBA" id="ARBA00022729"/>
    </source>
</evidence>
<evidence type="ECO:0000256" key="5">
    <source>
        <dbReference type="RuleBase" id="RU363019"/>
    </source>
</evidence>
<dbReference type="PROSITE" id="PS50072">
    <property type="entry name" value="CSA_PPIASE_2"/>
    <property type="match status" value="1"/>
</dbReference>
<dbReference type="EC" id="5.2.1.8" evidence="5"/>
<comment type="catalytic activity">
    <reaction evidence="1 5">
        <text>[protein]-peptidylproline (omega=180) = [protein]-peptidylproline (omega=0)</text>
        <dbReference type="Rhea" id="RHEA:16237"/>
        <dbReference type="Rhea" id="RHEA-COMP:10747"/>
        <dbReference type="Rhea" id="RHEA-COMP:10748"/>
        <dbReference type="ChEBI" id="CHEBI:83833"/>
        <dbReference type="ChEBI" id="CHEBI:83834"/>
        <dbReference type="EC" id="5.2.1.8"/>
    </reaction>
</comment>
<comment type="function">
    <text evidence="5">PPIases accelerate the folding of proteins. It catalyzes the cis-trans isomerization of proline imidic peptide bonds in oligopeptides.</text>
</comment>
<gene>
    <name evidence="7" type="ORF">ECRASSUSDP1_LOCUS23553</name>
</gene>
<dbReference type="GO" id="GO:0005634">
    <property type="term" value="C:nucleus"/>
    <property type="evidence" value="ECO:0007669"/>
    <property type="project" value="TreeGrafter"/>
</dbReference>
<keyword evidence="8" id="KW-1185">Reference proteome</keyword>
<evidence type="ECO:0000259" key="6">
    <source>
        <dbReference type="PROSITE" id="PS50072"/>
    </source>
</evidence>